<evidence type="ECO:0000313" key="3">
    <source>
        <dbReference type="EMBL" id="KAF2663489.1"/>
    </source>
</evidence>
<dbReference type="InterPro" id="IPR013830">
    <property type="entry name" value="SGNH_hydro"/>
</dbReference>
<accession>A0A6A6TTU6</accession>
<feature type="domain" description="SGNH hydrolase-type esterase" evidence="2">
    <location>
        <begin position="243"/>
        <end position="422"/>
    </location>
</feature>
<keyword evidence="3" id="KW-0378">Hydrolase</keyword>
<dbReference type="PANTHER" id="PTHR43784:SF2">
    <property type="entry name" value="GDSL-LIKE LIPASE_ACYLHYDROLASE, PUTATIVE (AFU_ORTHOLOGUE AFUA_2G00820)-RELATED"/>
    <property type="match status" value="1"/>
</dbReference>
<dbReference type="EMBL" id="MU004245">
    <property type="protein sequence ID" value="KAF2663489.1"/>
    <property type="molecule type" value="Genomic_DNA"/>
</dbReference>
<dbReference type="PANTHER" id="PTHR43784">
    <property type="entry name" value="GDSL-LIKE LIPASE/ACYLHYDROLASE, PUTATIVE (AFU_ORTHOLOGUE AFUA_2G00820)-RELATED"/>
    <property type="match status" value="1"/>
</dbReference>
<dbReference type="Proteomes" id="UP000799302">
    <property type="component" value="Unassembled WGS sequence"/>
</dbReference>
<organism evidence="3 4">
    <name type="scientific">Microthyrium microscopicum</name>
    <dbReference type="NCBI Taxonomy" id="703497"/>
    <lineage>
        <taxon>Eukaryota</taxon>
        <taxon>Fungi</taxon>
        <taxon>Dikarya</taxon>
        <taxon>Ascomycota</taxon>
        <taxon>Pezizomycotina</taxon>
        <taxon>Dothideomycetes</taxon>
        <taxon>Dothideomycetes incertae sedis</taxon>
        <taxon>Microthyriales</taxon>
        <taxon>Microthyriaceae</taxon>
        <taxon>Microthyrium</taxon>
    </lineage>
</organism>
<dbReference type="Pfam" id="PF13472">
    <property type="entry name" value="Lipase_GDSL_2"/>
    <property type="match status" value="1"/>
</dbReference>
<dbReference type="AlphaFoldDB" id="A0A6A6TTU6"/>
<dbReference type="InterPro" id="IPR036514">
    <property type="entry name" value="SGNH_hydro_sf"/>
</dbReference>
<keyword evidence="4" id="KW-1185">Reference proteome</keyword>
<evidence type="ECO:0000313" key="4">
    <source>
        <dbReference type="Proteomes" id="UP000799302"/>
    </source>
</evidence>
<dbReference type="CDD" id="cd01830">
    <property type="entry name" value="XynE_like"/>
    <property type="match status" value="1"/>
</dbReference>
<reference evidence="3" key="1">
    <citation type="journal article" date="2020" name="Stud. Mycol.">
        <title>101 Dothideomycetes genomes: a test case for predicting lifestyles and emergence of pathogens.</title>
        <authorList>
            <person name="Haridas S."/>
            <person name="Albert R."/>
            <person name="Binder M."/>
            <person name="Bloem J."/>
            <person name="Labutti K."/>
            <person name="Salamov A."/>
            <person name="Andreopoulos B."/>
            <person name="Baker S."/>
            <person name="Barry K."/>
            <person name="Bills G."/>
            <person name="Bluhm B."/>
            <person name="Cannon C."/>
            <person name="Castanera R."/>
            <person name="Culley D."/>
            <person name="Daum C."/>
            <person name="Ezra D."/>
            <person name="Gonzalez J."/>
            <person name="Henrissat B."/>
            <person name="Kuo A."/>
            <person name="Liang C."/>
            <person name="Lipzen A."/>
            <person name="Lutzoni F."/>
            <person name="Magnuson J."/>
            <person name="Mondo S."/>
            <person name="Nolan M."/>
            <person name="Ohm R."/>
            <person name="Pangilinan J."/>
            <person name="Park H.-J."/>
            <person name="Ramirez L."/>
            <person name="Alfaro M."/>
            <person name="Sun H."/>
            <person name="Tritt A."/>
            <person name="Yoshinaga Y."/>
            <person name="Zwiers L.-H."/>
            <person name="Turgeon B."/>
            <person name="Goodwin S."/>
            <person name="Spatafora J."/>
            <person name="Crous P."/>
            <person name="Grigoriev I."/>
        </authorList>
    </citation>
    <scope>NUCLEOTIDE SEQUENCE</scope>
    <source>
        <strain evidence="3">CBS 115976</strain>
    </source>
</reference>
<dbReference type="GO" id="GO:0016787">
    <property type="term" value="F:hydrolase activity"/>
    <property type="evidence" value="ECO:0007669"/>
    <property type="project" value="UniProtKB-KW"/>
</dbReference>
<evidence type="ECO:0000259" key="2">
    <source>
        <dbReference type="Pfam" id="PF13472"/>
    </source>
</evidence>
<evidence type="ECO:0000256" key="1">
    <source>
        <dbReference type="SAM" id="MobiDB-lite"/>
    </source>
</evidence>
<dbReference type="Gene3D" id="3.40.50.1110">
    <property type="entry name" value="SGNH hydrolase"/>
    <property type="match status" value="1"/>
</dbReference>
<name>A0A6A6TTU6_9PEZI</name>
<sequence>MSVPPSVPTGPTKGKGHKSPTNNGSPPPPSSGGTRSPPSPAGNGHVAPNGGHAVDGSGTHWVATWTSMQQQVEPGNMPPSPFSGSSVFRDATIRQTVHVSIGASRIRVQISNVFGSSPLPISAATVALTAGNRAGVNGIETNTLQALTFGGSASTTVAAGSTVYSDPVGISVKPASMLSISLFSQAGQSGSHITGHPGSRTTSWMQSGNHVNASTVSGAKTEHWYWLSAVEAWAPASDGALMILGDSITDGRGSTDNANNRWPDLLVARLQKNGHGNIGVNNQAAGGNAVLRGGLGPPLLQRYKRDALQQQGVKWVLVFEGVNDIGASGSAEQLISAFTTIVKDCKAAGLKVFGATIPPFKGNSYSSSAHEATREKVNHWILTSKTYDAVVDFSKMISQGDALGSRYNSGDGLHPSVAGYQAMADGFPLDIFK</sequence>
<proteinExistence type="predicted"/>
<protein>
    <submittedName>
        <fullName evidence="3">SGNH hydrolase</fullName>
    </submittedName>
</protein>
<feature type="region of interest" description="Disordered" evidence="1">
    <location>
        <begin position="1"/>
        <end position="58"/>
    </location>
</feature>
<dbReference type="InterPro" id="IPR053140">
    <property type="entry name" value="GDSL_Rv0518-like"/>
</dbReference>
<dbReference type="OrthoDB" id="10071171at2759"/>
<gene>
    <name evidence="3" type="ORF">BT63DRAFT_379863</name>
</gene>
<dbReference type="SUPFAM" id="SSF52266">
    <property type="entry name" value="SGNH hydrolase"/>
    <property type="match status" value="1"/>
</dbReference>